<gene>
    <name evidence="2" type="ORF">MBJ925_LOCUS35831</name>
    <name evidence="3" type="ORF">SMN809_LOCUS25171</name>
</gene>
<dbReference type="Proteomes" id="UP000663824">
    <property type="component" value="Unassembled WGS sequence"/>
</dbReference>
<evidence type="ECO:0000313" key="2">
    <source>
        <dbReference type="EMBL" id="CAF2210068.1"/>
    </source>
</evidence>
<protein>
    <submittedName>
        <fullName evidence="2">Uncharacterized protein</fullName>
    </submittedName>
</protein>
<feature type="non-terminal residue" evidence="2">
    <location>
        <position position="1"/>
    </location>
</feature>
<evidence type="ECO:0000256" key="1">
    <source>
        <dbReference type="SAM" id="MobiDB-lite"/>
    </source>
</evidence>
<accession>A0A816ZJ55</accession>
<comment type="caution">
    <text evidence="2">The sequence shown here is derived from an EMBL/GenBank/DDBJ whole genome shotgun (WGS) entry which is preliminary data.</text>
</comment>
<dbReference type="EMBL" id="CAJOBI010032228">
    <property type="protein sequence ID" value="CAF4279021.1"/>
    <property type="molecule type" value="Genomic_DNA"/>
</dbReference>
<evidence type="ECO:0000313" key="3">
    <source>
        <dbReference type="EMBL" id="CAF4279021.1"/>
    </source>
</evidence>
<feature type="region of interest" description="Disordered" evidence="1">
    <location>
        <begin position="1"/>
        <end position="35"/>
    </location>
</feature>
<dbReference type="AlphaFoldDB" id="A0A816ZJ55"/>
<name>A0A816ZJ55_9BILA</name>
<sequence>GHSPSHGMSRGMKTTNHLGLTPTLGMPSEMTTTTI</sequence>
<dbReference type="EMBL" id="CAJNRE010019806">
    <property type="protein sequence ID" value="CAF2210068.1"/>
    <property type="molecule type" value="Genomic_DNA"/>
</dbReference>
<proteinExistence type="predicted"/>
<dbReference type="Proteomes" id="UP000676336">
    <property type="component" value="Unassembled WGS sequence"/>
</dbReference>
<reference evidence="2" key="1">
    <citation type="submission" date="2021-02" db="EMBL/GenBank/DDBJ databases">
        <authorList>
            <person name="Nowell W R."/>
        </authorList>
    </citation>
    <scope>NUCLEOTIDE SEQUENCE</scope>
</reference>
<organism evidence="2 4">
    <name type="scientific">Rotaria magnacalcarata</name>
    <dbReference type="NCBI Taxonomy" id="392030"/>
    <lineage>
        <taxon>Eukaryota</taxon>
        <taxon>Metazoa</taxon>
        <taxon>Spiralia</taxon>
        <taxon>Gnathifera</taxon>
        <taxon>Rotifera</taxon>
        <taxon>Eurotatoria</taxon>
        <taxon>Bdelloidea</taxon>
        <taxon>Philodinida</taxon>
        <taxon>Philodinidae</taxon>
        <taxon>Rotaria</taxon>
    </lineage>
</organism>
<evidence type="ECO:0000313" key="4">
    <source>
        <dbReference type="Proteomes" id="UP000663824"/>
    </source>
</evidence>